<sequence length="259" mass="28663">MKPSTGSSKTPSSHFPLLRFQEAVVSLPATFKVVGCFLVTKSPRIHLLSCSGCSRSPCCSPSRFPPSLAPSRSRRRPAVAPTKAPTPWGESAHRFDPDREKPPDALFDAEPRNPKPRGGGRGEPERARERGLAEAEGRAHYGLDPQPRAVQRRGLQSDHHRLLGRRDPRFRRPQEGPQATALGSDMRIGSNEDANAAIRLPGTEADRLDVPHDERGAREEEEAEDGERRSQEEAEEDREVGDHGQVRDQGGEVRNRVED</sequence>
<feature type="compositionally biased region" description="Basic and acidic residues" evidence="1">
    <location>
        <begin position="91"/>
        <end position="113"/>
    </location>
</feature>
<feature type="region of interest" description="Disordered" evidence="1">
    <location>
        <begin position="53"/>
        <end position="259"/>
    </location>
</feature>
<dbReference type="AlphaFoldDB" id="A0A4U5MTF5"/>
<feature type="compositionally biased region" description="Basic and acidic residues" evidence="1">
    <location>
        <begin position="155"/>
        <end position="174"/>
    </location>
</feature>
<name>A0A4U5MTF5_STECR</name>
<feature type="compositionally biased region" description="Basic and acidic residues" evidence="1">
    <location>
        <begin position="204"/>
        <end position="218"/>
    </location>
</feature>
<accession>A0A4U5MTF5</accession>
<evidence type="ECO:0000256" key="1">
    <source>
        <dbReference type="SAM" id="MobiDB-lite"/>
    </source>
</evidence>
<evidence type="ECO:0000313" key="2">
    <source>
        <dbReference type="EMBL" id="TKR72723.1"/>
    </source>
</evidence>
<feature type="compositionally biased region" description="Low complexity" evidence="1">
    <location>
        <begin position="53"/>
        <end position="62"/>
    </location>
</feature>
<keyword evidence="3" id="KW-1185">Reference proteome</keyword>
<protein>
    <submittedName>
        <fullName evidence="2">Uncharacterized protein</fullName>
    </submittedName>
</protein>
<gene>
    <name evidence="2" type="ORF">L596_020130</name>
</gene>
<reference evidence="2 3" key="2">
    <citation type="journal article" date="2019" name="G3 (Bethesda)">
        <title>Hybrid Assembly of the Genome of the Entomopathogenic Nematode Steinernema carpocapsae Identifies the X-Chromosome.</title>
        <authorList>
            <person name="Serra L."/>
            <person name="Macchietto M."/>
            <person name="Macias-Munoz A."/>
            <person name="McGill C.J."/>
            <person name="Rodriguez I.M."/>
            <person name="Rodriguez B."/>
            <person name="Murad R."/>
            <person name="Mortazavi A."/>
        </authorList>
    </citation>
    <scope>NUCLEOTIDE SEQUENCE [LARGE SCALE GENOMIC DNA]</scope>
    <source>
        <strain evidence="2 3">ALL</strain>
    </source>
</reference>
<feature type="compositionally biased region" description="Basic and acidic residues" evidence="1">
    <location>
        <begin position="240"/>
        <end position="259"/>
    </location>
</feature>
<dbReference type="EMBL" id="AZBU02000006">
    <property type="protein sequence ID" value="TKR72723.1"/>
    <property type="molecule type" value="Genomic_DNA"/>
</dbReference>
<organism evidence="2 3">
    <name type="scientific">Steinernema carpocapsae</name>
    <name type="common">Entomopathogenic nematode</name>
    <dbReference type="NCBI Taxonomy" id="34508"/>
    <lineage>
        <taxon>Eukaryota</taxon>
        <taxon>Metazoa</taxon>
        <taxon>Ecdysozoa</taxon>
        <taxon>Nematoda</taxon>
        <taxon>Chromadorea</taxon>
        <taxon>Rhabditida</taxon>
        <taxon>Tylenchina</taxon>
        <taxon>Panagrolaimomorpha</taxon>
        <taxon>Strongyloidoidea</taxon>
        <taxon>Steinernematidae</taxon>
        <taxon>Steinernema</taxon>
    </lineage>
</organism>
<feature type="compositionally biased region" description="Basic and acidic residues" evidence="1">
    <location>
        <begin position="120"/>
        <end position="141"/>
    </location>
</feature>
<comment type="caution">
    <text evidence="2">The sequence shown here is derived from an EMBL/GenBank/DDBJ whole genome shotgun (WGS) entry which is preliminary data.</text>
</comment>
<dbReference type="Proteomes" id="UP000298663">
    <property type="component" value="Unassembled WGS sequence"/>
</dbReference>
<proteinExistence type="predicted"/>
<reference evidence="2 3" key="1">
    <citation type="journal article" date="2015" name="Genome Biol.">
        <title>Comparative genomics of Steinernema reveals deeply conserved gene regulatory networks.</title>
        <authorList>
            <person name="Dillman A.R."/>
            <person name="Macchietto M."/>
            <person name="Porter C.F."/>
            <person name="Rogers A."/>
            <person name="Williams B."/>
            <person name="Antoshechkin I."/>
            <person name="Lee M.M."/>
            <person name="Goodwin Z."/>
            <person name="Lu X."/>
            <person name="Lewis E.E."/>
            <person name="Goodrich-Blair H."/>
            <person name="Stock S.P."/>
            <person name="Adams B.J."/>
            <person name="Sternberg P.W."/>
            <person name="Mortazavi A."/>
        </authorList>
    </citation>
    <scope>NUCLEOTIDE SEQUENCE [LARGE SCALE GENOMIC DNA]</scope>
    <source>
        <strain evidence="2 3">ALL</strain>
    </source>
</reference>
<evidence type="ECO:0000313" key="3">
    <source>
        <dbReference type="Proteomes" id="UP000298663"/>
    </source>
</evidence>